<dbReference type="PROSITE" id="PS00880">
    <property type="entry name" value="ACB_1"/>
    <property type="match status" value="1"/>
</dbReference>
<dbReference type="EMBL" id="JAWNGG020000191">
    <property type="protein sequence ID" value="KAK9297396.1"/>
    <property type="molecule type" value="Genomic_DNA"/>
</dbReference>
<feature type="domain" description="ACB" evidence="5">
    <location>
        <begin position="3"/>
        <end position="88"/>
    </location>
</feature>
<dbReference type="Gene3D" id="3.30.565.10">
    <property type="entry name" value="Histidine kinase-like ATPase, C-terminal domain"/>
    <property type="match status" value="1"/>
</dbReference>
<dbReference type="InterPro" id="IPR009071">
    <property type="entry name" value="HMG_box_dom"/>
</dbReference>
<dbReference type="Gene3D" id="1.10.30.10">
    <property type="entry name" value="High mobility group box domain"/>
    <property type="match status" value="1"/>
</dbReference>
<dbReference type="SUPFAM" id="SSF47027">
    <property type="entry name" value="Acyl-CoA binding protein"/>
    <property type="match status" value="1"/>
</dbReference>
<name>A0AAW0ZIM3_9HYME</name>
<dbReference type="PRINTS" id="PR00689">
    <property type="entry name" value="ACOABINDINGP"/>
</dbReference>
<dbReference type="Pfam" id="PF13589">
    <property type="entry name" value="HATPase_c_3"/>
    <property type="match status" value="1"/>
</dbReference>
<accession>A0AAW0ZIM3</accession>
<dbReference type="CDD" id="cd00084">
    <property type="entry name" value="HMG-box_SF"/>
    <property type="match status" value="1"/>
</dbReference>
<dbReference type="Proteomes" id="UP001432146">
    <property type="component" value="Unassembled WGS sequence"/>
</dbReference>
<dbReference type="GO" id="GO:0000062">
    <property type="term" value="F:fatty-acyl-CoA binding"/>
    <property type="evidence" value="ECO:0007669"/>
    <property type="project" value="InterPro"/>
</dbReference>
<dbReference type="GO" id="GO:0030983">
    <property type="term" value="F:mismatched DNA binding"/>
    <property type="evidence" value="ECO:0007669"/>
    <property type="project" value="InterPro"/>
</dbReference>
<dbReference type="FunFam" id="3.30.565.10:FF:000017">
    <property type="entry name" value="PMS1 homolog 1, mismatch repair system component"/>
    <property type="match status" value="1"/>
</dbReference>
<protein>
    <recommendedName>
        <fullName evidence="8">HMG box domain-containing protein</fullName>
    </recommendedName>
</protein>
<dbReference type="CDD" id="cd16926">
    <property type="entry name" value="HATPase_MutL-MLH-PMS-like"/>
    <property type="match status" value="1"/>
</dbReference>
<feature type="domain" description="HMG box" evidence="4">
    <location>
        <begin position="648"/>
        <end position="710"/>
    </location>
</feature>
<dbReference type="Gene3D" id="3.30.230.10">
    <property type="match status" value="1"/>
</dbReference>
<reference evidence="6 7" key="1">
    <citation type="submission" date="2024-05" db="EMBL/GenBank/DDBJ databases">
        <title>The nuclear and mitochondrial genome assemblies of Tetragonisca angustula (Apidae: Meliponini), a tiny yet remarkable pollinator in the Neotropics.</title>
        <authorList>
            <person name="Ferrari R."/>
            <person name="Ricardo P.C."/>
            <person name="Dias F.C."/>
            <person name="Araujo N.S."/>
            <person name="Soares D.O."/>
            <person name="Zhou Q.-S."/>
            <person name="Zhu C.-D."/>
            <person name="Coutinho L."/>
            <person name="Airas M.C."/>
            <person name="Batista T.M."/>
        </authorList>
    </citation>
    <scope>NUCLEOTIDE SEQUENCE [LARGE SCALE GENOMIC DNA]</scope>
    <source>
        <strain evidence="6">ASF017062</strain>
        <tissue evidence="6">Abdomen</tissue>
    </source>
</reference>
<dbReference type="Pfam" id="PF00887">
    <property type="entry name" value="ACBP"/>
    <property type="match status" value="1"/>
</dbReference>
<dbReference type="SMART" id="SM00398">
    <property type="entry name" value="HMG"/>
    <property type="match status" value="1"/>
</dbReference>
<dbReference type="AlphaFoldDB" id="A0AAW0ZIM3"/>
<proteinExistence type="inferred from homology"/>
<dbReference type="Pfam" id="PF00505">
    <property type="entry name" value="HMG_box"/>
    <property type="match status" value="1"/>
</dbReference>
<dbReference type="InterPro" id="IPR036890">
    <property type="entry name" value="HATPase_C_sf"/>
</dbReference>
<comment type="similarity">
    <text evidence="1">Belongs to the DNA mismatch repair MutL/HexB family.</text>
</comment>
<keyword evidence="3" id="KW-0539">Nucleus</keyword>
<dbReference type="InterPro" id="IPR035984">
    <property type="entry name" value="Acyl-CoA-binding_sf"/>
</dbReference>
<evidence type="ECO:0000313" key="6">
    <source>
        <dbReference type="EMBL" id="KAK9297396.1"/>
    </source>
</evidence>
<dbReference type="Gene3D" id="1.20.80.10">
    <property type="match status" value="1"/>
</dbReference>
<dbReference type="GO" id="GO:0005524">
    <property type="term" value="F:ATP binding"/>
    <property type="evidence" value="ECO:0007669"/>
    <property type="project" value="InterPro"/>
</dbReference>
<dbReference type="InterPro" id="IPR013507">
    <property type="entry name" value="DNA_mismatch_S5_2-like"/>
</dbReference>
<dbReference type="GO" id="GO:0016887">
    <property type="term" value="F:ATP hydrolysis activity"/>
    <property type="evidence" value="ECO:0007669"/>
    <property type="project" value="InterPro"/>
</dbReference>
<dbReference type="SMART" id="SM01340">
    <property type="entry name" value="DNA_mis_repair"/>
    <property type="match status" value="1"/>
</dbReference>
<evidence type="ECO:0000313" key="7">
    <source>
        <dbReference type="Proteomes" id="UP001432146"/>
    </source>
</evidence>
<evidence type="ECO:0000256" key="1">
    <source>
        <dbReference type="ARBA" id="ARBA00006082"/>
    </source>
</evidence>
<feature type="DNA-binding region" description="HMG box" evidence="3">
    <location>
        <begin position="648"/>
        <end position="710"/>
    </location>
</feature>
<dbReference type="SUPFAM" id="SSF54211">
    <property type="entry name" value="Ribosomal protein S5 domain 2-like"/>
    <property type="match status" value="1"/>
</dbReference>
<dbReference type="PANTHER" id="PTHR10073:SF54">
    <property type="entry name" value="PMS1 PROTEIN HOMOLOG 1"/>
    <property type="match status" value="1"/>
</dbReference>
<dbReference type="PANTHER" id="PTHR10073">
    <property type="entry name" value="DNA MISMATCH REPAIR PROTEIN MLH, PMS, MUTL"/>
    <property type="match status" value="1"/>
</dbReference>
<sequence length="848" mass="96284">MSLDQKFEQAAEAVKTLTKRPADEEFLELYALFKQASVGNINTSRPGMLDLKGKAKWDAWKSKDALDKDTVKLITTTQVITSVSTAVKELIENALDAGAKNIEINLIDNGCTLIEVKDDGCGISKVDAPYMTLSSYTSKLSSFSDLDSLETYGYRGEALHALSSVSDLTIVSKTEQDEAAISYTIDFNGCIVNSKPCHRHTGTTVQVKQLFKRMPVRRQIVTNSKKVNQDIRALESLIKSYGMCKYFVRINCKVNDNVIFAKPNTSSLEEAVTYILGKKVTCNMNWTDVTDMDIKIKMMVPLKETHAVEVFQSGGQYIFVNDRPIKFKELEKVTTKIILEAVGQESRKKPIFLIYILINAASIDVNLEPNKTCVFFKEQNMVIDIIEKHLNNFYGIQTEIQAEHNCESSFTSYQDYTQEIDVNNAENKAPVCKKRKICVEEYFDKPTEQNINIDESMTNNLNSAAINNSEHKQRAQISINMQNSSHEYAEICEKKTDDLDVQLPSLDLSDSDSEKSQNFTLIYCDNDISCNTINNNTERTTEDTPPFKLTPSSETLSQLPIVDLGDDFLLQDFCDVDTNEKENKVENTKSETLHAENKLDAKKPITLKEWSKGHISGLKGGTDVEPCNYIQSNDQLPNIDTHTNLCAGFLKFSKSVRSEVVGKDPTMTAPQIAHVMTSLWKKLSPEERGYYRDLAREEKASEYEEDKREEKTKCTIDVNKNRNRLLKAFEKMKMMNMEKKENLVMRTTVPWDINLKKLTEQFLNDSSCENTNAVVGLLHANLWIVCKSAHIWILDARNLRKKLQVSDINTDEDRAENIEELLKQWFSIKDDLSLLHPIHSLTQIRSSL</sequence>
<evidence type="ECO:0008006" key="8">
    <source>
        <dbReference type="Google" id="ProtNLM"/>
    </source>
</evidence>
<dbReference type="Pfam" id="PF01119">
    <property type="entry name" value="DNA_mis_repair"/>
    <property type="match status" value="1"/>
</dbReference>
<evidence type="ECO:0000256" key="3">
    <source>
        <dbReference type="PROSITE-ProRule" id="PRU00267"/>
    </source>
</evidence>
<evidence type="ECO:0000256" key="2">
    <source>
        <dbReference type="ARBA" id="ARBA00022763"/>
    </source>
</evidence>
<dbReference type="InterPro" id="IPR036910">
    <property type="entry name" value="HMG_box_dom_sf"/>
</dbReference>
<keyword evidence="2" id="KW-0227">DNA damage</keyword>
<dbReference type="GO" id="GO:0140664">
    <property type="term" value="F:ATP-dependent DNA damage sensor activity"/>
    <property type="evidence" value="ECO:0007669"/>
    <property type="project" value="InterPro"/>
</dbReference>
<dbReference type="InterPro" id="IPR038973">
    <property type="entry name" value="MutL/Mlh/Pms-like"/>
</dbReference>
<evidence type="ECO:0000259" key="4">
    <source>
        <dbReference type="PROSITE" id="PS50118"/>
    </source>
</evidence>
<dbReference type="InterPro" id="IPR014352">
    <property type="entry name" value="FERM/acyl-CoA-bd_prot_sf"/>
</dbReference>
<evidence type="ECO:0000259" key="5">
    <source>
        <dbReference type="PROSITE" id="PS51228"/>
    </source>
</evidence>
<dbReference type="InterPro" id="IPR002099">
    <property type="entry name" value="MutL/Mlh/PMS"/>
</dbReference>
<keyword evidence="7" id="KW-1185">Reference proteome</keyword>
<organism evidence="6 7">
    <name type="scientific">Tetragonisca angustula</name>
    <dbReference type="NCBI Taxonomy" id="166442"/>
    <lineage>
        <taxon>Eukaryota</taxon>
        <taxon>Metazoa</taxon>
        <taxon>Ecdysozoa</taxon>
        <taxon>Arthropoda</taxon>
        <taxon>Hexapoda</taxon>
        <taxon>Insecta</taxon>
        <taxon>Pterygota</taxon>
        <taxon>Neoptera</taxon>
        <taxon>Endopterygota</taxon>
        <taxon>Hymenoptera</taxon>
        <taxon>Apocrita</taxon>
        <taxon>Aculeata</taxon>
        <taxon>Apoidea</taxon>
        <taxon>Anthophila</taxon>
        <taxon>Apidae</taxon>
        <taxon>Tetragonisca</taxon>
    </lineage>
</organism>
<dbReference type="GO" id="GO:0032389">
    <property type="term" value="C:MutLalpha complex"/>
    <property type="evidence" value="ECO:0007669"/>
    <property type="project" value="TreeGrafter"/>
</dbReference>
<dbReference type="PROSITE" id="PS51228">
    <property type="entry name" value="ACB_2"/>
    <property type="match status" value="1"/>
</dbReference>
<dbReference type="GO" id="GO:0006298">
    <property type="term" value="P:mismatch repair"/>
    <property type="evidence" value="ECO:0007669"/>
    <property type="project" value="InterPro"/>
</dbReference>
<dbReference type="InterPro" id="IPR022408">
    <property type="entry name" value="Acyl-CoA-binding_prot_CS"/>
</dbReference>
<dbReference type="NCBIfam" id="TIGR00585">
    <property type="entry name" value="mutl"/>
    <property type="match status" value="1"/>
</dbReference>
<dbReference type="SUPFAM" id="SSF47095">
    <property type="entry name" value="HMG-box"/>
    <property type="match status" value="1"/>
</dbReference>
<comment type="caution">
    <text evidence="6">The sequence shown here is derived from an EMBL/GenBank/DDBJ whole genome shotgun (WGS) entry which is preliminary data.</text>
</comment>
<dbReference type="PROSITE" id="PS50118">
    <property type="entry name" value="HMG_BOX_2"/>
    <property type="match status" value="1"/>
</dbReference>
<dbReference type="InterPro" id="IPR020568">
    <property type="entry name" value="Ribosomal_Su5_D2-typ_SF"/>
</dbReference>
<dbReference type="SUPFAM" id="SSF55874">
    <property type="entry name" value="ATPase domain of HSP90 chaperone/DNA topoisomerase II/histidine kinase"/>
    <property type="match status" value="1"/>
</dbReference>
<dbReference type="InterPro" id="IPR014721">
    <property type="entry name" value="Ribsml_uS5_D2-typ_fold_subgr"/>
</dbReference>
<gene>
    <name evidence="6" type="ORF">QLX08_008841</name>
</gene>
<dbReference type="InterPro" id="IPR000582">
    <property type="entry name" value="Acyl-CoA-binding_protein"/>
</dbReference>
<keyword evidence="3" id="KW-0238">DNA-binding</keyword>